<accession>A0A8J3QHN6</accession>
<dbReference type="Pfam" id="PF00932">
    <property type="entry name" value="LTD"/>
    <property type="match status" value="1"/>
</dbReference>
<evidence type="ECO:0000313" key="2">
    <source>
        <dbReference type="EMBL" id="GIH10217.1"/>
    </source>
</evidence>
<dbReference type="Proteomes" id="UP000612899">
    <property type="component" value="Unassembled WGS sequence"/>
</dbReference>
<dbReference type="Gene3D" id="3.60.10.10">
    <property type="entry name" value="Endonuclease/exonuclease/phosphatase"/>
    <property type="match status" value="1"/>
</dbReference>
<reference evidence="2" key="1">
    <citation type="submission" date="2021-01" db="EMBL/GenBank/DDBJ databases">
        <title>Whole genome shotgun sequence of Rhizocola hellebori NBRC 109834.</title>
        <authorList>
            <person name="Komaki H."/>
            <person name="Tamura T."/>
        </authorList>
    </citation>
    <scope>NUCLEOTIDE SEQUENCE</scope>
    <source>
        <strain evidence="2">NBRC 109834</strain>
    </source>
</reference>
<comment type="caution">
    <text evidence="2">The sequence shown here is derived from an EMBL/GenBank/DDBJ whole genome shotgun (WGS) entry which is preliminary data.</text>
</comment>
<evidence type="ECO:0000259" key="1">
    <source>
        <dbReference type="Pfam" id="PF00932"/>
    </source>
</evidence>
<name>A0A8J3QHN6_9ACTN</name>
<dbReference type="CDD" id="cd04486">
    <property type="entry name" value="YhcR_OBF_like"/>
    <property type="match status" value="1"/>
</dbReference>
<protein>
    <recommendedName>
        <fullName evidence="1">LTD domain-containing protein</fullName>
    </recommendedName>
</protein>
<gene>
    <name evidence="2" type="ORF">Rhe02_82840</name>
</gene>
<sequence>MLGIPAQAAETSLFFSEYIEGTSNNKALEIYNGTGAPVDLAANQYVVQMYFNGSATAGLTIALTGAVASDDVFVLANSAASAPILAQADQVNGAGWFNGDDAIVLRSGGAAGPILDVIGQVGLDPGTEWGAGLASTADNTLRRLGHPDTEPADAFDPGAQWQGFATDTFDGLGSFGLSTVLTCGGPLTLSQGETGSRVVTGVDPDGIVTELNVTSSSPSITRTDFTPATEVGGTASATVSVAADLAVGSYPVTVTSGTASCAFTVTVNAVLTVGEVQGPGARSPLAPASGNGSSSTTYEVQGVVTQRTLARTSAGADQFGFFLQSRTGATDNNPATSDGIFVFMGSFSSLIGGYVPVVGDEVVLRARVAEFFNLTQLTSASMLRVVAQNVTAYEVADAVPPADLIAANQFWEQHEGAQLRVRSGSGVVSGRDVFASTADGEVFLVDVDDPALDRPDPFARRVFRDSHPLDGVADGNGNRIMLGSMGVKWVAQDNTALVAPAHTFDTLSGDAVGGLYFSFDKYGIQASSVSFVSGTDPSTNLAPTPIDRNREFSVATYNVENLYDFRDDPFDGCDFLGNTGCPGVSPPFDYVPLNEADYQEHLQALATQIRTDLHSPDLLLVQEAEDQDICSVVSGVLTCGAVDNADGKPDTLQELALAVAAGGGGAYDAAYDRDGADDRGIVAAFLYRTDRLSLAAPTGVLGATPGVQYRAPGLPSNVDVQNPKTLNADLPDDVDTSTGVDGSDVYTRAPQVGRFTVAAKPGGTESFTIWAVSNHFSSTPQARVGQRREQAAYGAAIVTAIEAGDPNARVVYGGDLNVFPRPDDPLSPPSDQLAPLYQQGLDSLWEDLVALNPASAYSYVFQGQAQTLDHVFVNQRLHDDLVRIRAAHVNADWPADFAGDGARGASDHDPQVAVFSSRARLTVADVSAVEGQPLNFVVSLSRPLSVDLPVCAVSLPDTALPVLDFTPIAACATIAAGATAITFAVPTRADGKPEGSERLWLISVADPRVVDLTDPVAAGTVLNQ</sequence>
<keyword evidence="3" id="KW-1185">Reference proteome</keyword>
<dbReference type="InterPro" id="IPR038081">
    <property type="entry name" value="CalX-like_sf"/>
</dbReference>
<proteinExistence type="predicted"/>
<organism evidence="2 3">
    <name type="scientific">Rhizocola hellebori</name>
    <dbReference type="NCBI Taxonomy" id="1392758"/>
    <lineage>
        <taxon>Bacteria</taxon>
        <taxon>Bacillati</taxon>
        <taxon>Actinomycetota</taxon>
        <taxon>Actinomycetes</taxon>
        <taxon>Micromonosporales</taxon>
        <taxon>Micromonosporaceae</taxon>
        <taxon>Rhizocola</taxon>
    </lineage>
</organism>
<dbReference type="InterPro" id="IPR036691">
    <property type="entry name" value="Endo/exonu/phosph_ase_sf"/>
</dbReference>
<dbReference type="AlphaFoldDB" id="A0A8J3QHN6"/>
<dbReference type="PANTHER" id="PTHR42834">
    <property type="entry name" value="ENDONUCLEASE/EXONUCLEASE/PHOSPHATASE FAMILY PROTEIN (AFU_ORTHOLOGUE AFUA_3G09210)"/>
    <property type="match status" value="1"/>
</dbReference>
<dbReference type="InterPro" id="IPR001322">
    <property type="entry name" value="Lamin_tail_dom"/>
</dbReference>
<feature type="domain" description="LTD" evidence="1">
    <location>
        <begin position="7"/>
        <end position="120"/>
    </location>
</feature>
<dbReference type="SUPFAM" id="SSF56219">
    <property type="entry name" value="DNase I-like"/>
    <property type="match status" value="1"/>
</dbReference>
<dbReference type="SUPFAM" id="SSF141072">
    <property type="entry name" value="CalX-like"/>
    <property type="match status" value="1"/>
</dbReference>
<dbReference type="EMBL" id="BONY01000087">
    <property type="protein sequence ID" value="GIH10217.1"/>
    <property type="molecule type" value="Genomic_DNA"/>
</dbReference>
<dbReference type="PANTHER" id="PTHR42834:SF1">
    <property type="entry name" value="ENDONUCLEASE_EXONUCLEASE_PHOSPHATASE FAMILY PROTEIN (AFU_ORTHOLOGUE AFUA_3G09210)"/>
    <property type="match status" value="1"/>
</dbReference>
<evidence type="ECO:0000313" key="3">
    <source>
        <dbReference type="Proteomes" id="UP000612899"/>
    </source>
</evidence>